<dbReference type="PRINTS" id="PR00551">
    <property type="entry name" value="2SGLOBULIN"/>
</dbReference>
<evidence type="ECO:0000256" key="2">
    <source>
        <dbReference type="ARBA" id="ARBA00023295"/>
    </source>
</evidence>
<dbReference type="SUPFAM" id="SSF51445">
    <property type="entry name" value="(Trans)glycosidases"/>
    <property type="match status" value="1"/>
</dbReference>
<dbReference type="GO" id="GO:0004553">
    <property type="term" value="F:hydrolase activity, hydrolyzing O-glycosyl compounds"/>
    <property type="evidence" value="ECO:0007669"/>
    <property type="project" value="InterPro"/>
</dbReference>
<reference evidence="7" key="1">
    <citation type="submission" date="2022-08" db="EMBL/GenBank/DDBJ databases">
        <authorList>
            <person name="Gutierrez-Valencia J."/>
        </authorList>
    </citation>
    <scope>NUCLEOTIDE SEQUENCE</scope>
</reference>
<accession>A0AAV0QM72</accession>
<dbReference type="InterPro" id="IPR001223">
    <property type="entry name" value="Glyco_hydro18_cat"/>
</dbReference>
<sequence length="315" mass="35672">MPRLLLHLALLLLLSHGFPAIESQQQLFREYIGAEGVNVKFSDVPINSSVEFHFILSFAIDYTDSSRPTPTNGIFKPYWDTENLALSQVSSIKNQHPNVRVAMSLGGDTIGEHNQFVFFQPKTPKTWLHNAIDSITDIVQAYNLDGIDIDYEHFMPGADPDTFADCIGKLIMYLKGKKIIRFASIAPFDEDVSQRHYIALWRKYGHLIDYVNFQFYSYDKGTDKKKFLQFFDEQSRNYRGGKVLASFGTDNSGGLKLAGGFLEACDQLRREKKLHGIFIWSADDSKKAKFRAEIESQTFLAAPSSIRPGPDPVLV</sequence>
<dbReference type="PROSITE" id="PS51910">
    <property type="entry name" value="GH18_2"/>
    <property type="match status" value="1"/>
</dbReference>
<evidence type="ECO:0000256" key="5">
    <source>
        <dbReference type="SAM" id="SignalP"/>
    </source>
</evidence>
<dbReference type="GO" id="GO:0005975">
    <property type="term" value="P:carbohydrate metabolic process"/>
    <property type="evidence" value="ECO:0007669"/>
    <property type="project" value="InterPro"/>
</dbReference>
<dbReference type="EMBL" id="CAMGYJ010000009">
    <property type="protein sequence ID" value="CAI0545278.1"/>
    <property type="molecule type" value="Genomic_DNA"/>
</dbReference>
<comment type="caution">
    <text evidence="7">The sequence shown here is derived from an EMBL/GenBank/DDBJ whole genome shotgun (WGS) entry which is preliminary data.</text>
</comment>
<dbReference type="PANTHER" id="PTHR46476:SF3">
    <property type="entry name" value="CHITINASE 2-LIKE"/>
    <property type="match status" value="1"/>
</dbReference>
<dbReference type="InterPro" id="IPR017853">
    <property type="entry name" value="GH"/>
</dbReference>
<name>A0AAV0QM72_9ROSI</name>
<feature type="domain" description="GH18" evidence="6">
    <location>
        <begin position="26"/>
        <end position="310"/>
    </location>
</feature>
<dbReference type="CDD" id="cd06544">
    <property type="entry name" value="GH18_narbonin"/>
    <property type="match status" value="1"/>
</dbReference>
<keyword evidence="5" id="KW-0732">Signal</keyword>
<dbReference type="Proteomes" id="UP001154282">
    <property type="component" value="Unassembled WGS sequence"/>
</dbReference>
<protein>
    <recommendedName>
        <fullName evidence="6">GH18 domain-containing protein</fullName>
    </recommendedName>
</protein>
<evidence type="ECO:0000259" key="6">
    <source>
        <dbReference type="PROSITE" id="PS51910"/>
    </source>
</evidence>
<keyword evidence="2 3" id="KW-0326">Glycosidase</keyword>
<evidence type="ECO:0000313" key="8">
    <source>
        <dbReference type="Proteomes" id="UP001154282"/>
    </source>
</evidence>
<keyword evidence="1 3" id="KW-0378">Hydrolase</keyword>
<comment type="similarity">
    <text evidence="4">Belongs to the glycosyl hydrolase 18 family.</text>
</comment>
<keyword evidence="8" id="KW-1185">Reference proteome</keyword>
<dbReference type="Pfam" id="PF00704">
    <property type="entry name" value="Glyco_hydro_18"/>
    <property type="match status" value="1"/>
</dbReference>
<dbReference type="InterPro" id="IPR000677">
    <property type="entry name" value="Chitinase-like"/>
</dbReference>
<proteinExistence type="inferred from homology"/>
<feature type="signal peptide" evidence="5">
    <location>
        <begin position="1"/>
        <end position="20"/>
    </location>
</feature>
<dbReference type="Gene3D" id="3.20.20.80">
    <property type="entry name" value="Glycosidases"/>
    <property type="match status" value="1"/>
</dbReference>
<organism evidence="7 8">
    <name type="scientific">Linum tenue</name>
    <dbReference type="NCBI Taxonomy" id="586396"/>
    <lineage>
        <taxon>Eukaryota</taxon>
        <taxon>Viridiplantae</taxon>
        <taxon>Streptophyta</taxon>
        <taxon>Embryophyta</taxon>
        <taxon>Tracheophyta</taxon>
        <taxon>Spermatophyta</taxon>
        <taxon>Magnoliopsida</taxon>
        <taxon>eudicotyledons</taxon>
        <taxon>Gunneridae</taxon>
        <taxon>Pentapetalae</taxon>
        <taxon>rosids</taxon>
        <taxon>fabids</taxon>
        <taxon>Malpighiales</taxon>
        <taxon>Linaceae</taxon>
        <taxon>Linum</taxon>
    </lineage>
</organism>
<dbReference type="AlphaFoldDB" id="A0AAV0QM72"/>
<evidence type="ECO:0000256" key="3">
    <source>
        <dbReference type="RuleBase" id="RU000489"/>
    </source>
</evidence>
<evidence type="ECO:0000256" key="1">
    <source>
        <dbReference type="ARBA" id="ARBA00022801"/>
    </source>
</evidence>
<evidence type="ECO:0000256" key="4">
    <source>
        <dbReference type="RuleBase" id="RU004453"/>
    </source>
</evidence>
<dbReference type="PROSITE" id="PS01095">
    <property type="entry name" value="GH18_1"/>
    <property type="match status" value="1"/>
</dbReference>
<dbReference type="InterPro" id="IPR001579">
    <property type="entry name" value="Glyco_hydro_18_chit_AS"/>
</dbReference>
<evidence type="ECO:0000313" key="7">
    <source>
        <dbReference type="EMBL" id="CAI0545278.1"/>
    </source>
</evidence>
<dbReference type="PANTHER" id="PTHR46476">
    <property type="entry name" value="CHITINASE 2-LIKE"/>
    <property type="match status" value="1"/>
</dbReference>
<feature type="chain" id="PRO_5043740347" description="GH18 domain-containing protein" evidence="5">
    <location>
        <begin position="21"/>
        <end position="315"/>
    </location>
</feature>
<gene>
    <name evidence="7" type="ORF">LITE_LOCUS43515</name>
</gene>